<sequence length="94" mass="10268">MENLIGYKYKDAHNIGGKNKLPPESEAGTQGESVGESLLDRLKRAREEAGLNQESLAKLAGVTQSAYRSAESGKTKKGRICRKLPRRWVPALTG</sequence>
<accession>A0ABY2UNS6</accession>
<organism evidence="3 4">
    <name type="scientific">Microbulbifer harenosus</name>
    <dbReference type="NCBI Taxonomy" id="2576840"/>
    <lineage>
        <taxon>Bacteria</taxon>
        <taxon>Pseudomonadati</taxon>
        <taxon>Pseudomonadota</taxon>
        <taxon>Gammaproteobacteria</taxon>
        <taxon>Cellvibrionales</taxon>
        <taxon>Microbulbiferaceae</taxon>
        <taxon>Microbulbifer</taxon>
    </lineage>
</organism>
<dbReference type="PROSITE" id="PS50943">
    <property type="entry name" value="HTH_CROC1"/>
    <property type="match status" value="1"/>
</dbReference>
<protein>
    <submittedName>
        <fullName evidence="3">Helix-turn-helix transcriptional regulator</fullName>
    </submittedName>
</protein>
<gene>
    <name evidence="3" type="ORF">FDY93_00755</name>
</gene>
<dbReference type="SMART" id="SM00530">
    <property type="entry name" value="HTH_XRE"/>
    <property type="match status" value="1"/>
</dbReference>
<dbReference type="InterPro" id="IPR001387">
    <property type="entry name" value="Cro/C1-type_HTH"/>
</dbReference>
<dbReference type="CDD" id="cd00093">
    <property type="entry name" value="HTH_XRE"/>
    <property type="match status" value="1"/>
</dbReference>
<dbReference type="EMBL" id="VANI01000001">
    <property type="protein sequence ID" value="TLM80032.1"/>
    <property type="molecule type" value="Genomic_DNA"/>
</dbReference>
<dbReference type="InterPro" id="IPR010982">
    <property type="entry name" value="Lambda_DNA-bd_dom_sf"/>
</dbReference>
<feature type="region of interest" description="Disordered" evidence="1">
    <location>
        <begin position="12"/>
        <end position="37"/>
    </location>
</feature>
<evidence type="ECO:0000313" key="4">
    <source>
        <dbReference type="Proteomes" id="UP000306791"/>
    </source>
</evidence>
<dbReference type="Gene3D" id="1.10.260.40">
    <property type="entry name" value="lambda repressor-like DNA-binding domains"/>
    <property type="match status" value="1"/>
</dbReference>
<dbReference type="SUPFAM" id="SSF47413">
    <property type="entry name" value="lambda repressor-like DNA-binding domains"/>
    <property type="match status" value="1"/>
</dbReference>
<name>A0ABY2UNS6_9GAMM</name>
<proteinExistence type="predicted"/>
<dbReference type="Proteomes" id="UP000306791">
    <property type="component" value="Unassembled WGS sequence"/>
</dbReference>
<dbReference type="Pfam" id="PF01381">
    <property type="entry name" value="HTH_3"/>
    <property type="match status" value="1"/>
</dbReference>
<evidence type="ECO:0000259" key="2">
    <source>
        <dbReference type="PROSITE" id="PS50943"/>
    </source>
</evidence>
<reference evidence="3 4" key="1">
    <citation type="submission" date="2019-05" db="EMBL/GenBank/DDBJ databases">
        <title>Microbulbifer harenosus sp. nov., an alginate-degrading bacterium isolated from coastal sand.</title>
        <authorList>
            <person name="Huang H."/>
            <person name="Mo K."/>
            <person name="Bao S."/>
        </authorList>
    </citation>
    <scope>NUCLEOTIDE SEQUENCE [LARGE SCALE GENOMIC DNA]</scope>
    <source>
        <strain evidence="3 4">HB161719</strain>
    </source>
</reference>
<feature type="domain" description="HTH cro/C1-type" evidence="2">
    <location>
        <begin position="42"/>
        <end position="76"/>
    </location>
</feature>
<comment type="caution">
    <text evidence="3">The sequence shown here is derived from an EMBL/GenBank/DDBJ whole genome shotgun (WGS) entry which is preliminary data.</text>
</comment>
<evidence type="ECO:0000256" key="1">
    <source>
        <dbReference type="SAM" id="MobiDB-lite"/>
    </source>
</evidence>
<keyword evidence="4" id="KW-1185">Reference proteome</keyword>
<evidence type="ECO:0000313" key="3">
    <source>
        <dbReference type="EMBL" id="TLM80032.1"/>
    </source>
</evidence>